<dbReference type="InterPro" id="IPR029063">
    <property type="entry name" value="SAM-dependent_MTases_sf"/>
</dbReference>
<dbReference type="Pfam" id="PF08241">
    <property type="entry name" value="Methyltransf_11"/>
    <property type="match status" value="1"/>
</dbReference>
<dbReference type="GO" id="GO:0008757">
    <property type="term" value="F:S-adenosylmethionine-dependent methyltransferase activity"/>
    <property type="evidence" value="ECO:0007669"/>
    <property type="project" value="InterPro"/>
</dbReference>
<evidence type="ECO:0000256" key="1">
    <source>
        <dbReference type="ARBA" id="ARBA00022679"/>
    </source>
</evidence>
<proteinExistence type="predicted"/>
<dbReference type="Proteomes" id="UP000177555">
    <property type="component" value="Unassembled WGS sequence"/>
</dbReference>
<dbReference type="InterPro" id="IPR013216">
    <property type="entry name" value="Methyltransf_11"/>
</dbReference>
<dbReference type="PANTHER" id="PTHR44068:SF11">
    <property type="entry name" value="GERANYL DIPHOSPHATE 2-C-METHYLTRANSFERASE"/>
    <property type="match status" value="1"/>
</dbReference>
<dbReference type="InterPro" id="IPR050447">
    <property type="entry name" value="Erg6_SMT_methyltransf"/>
</dbReference>
<comment type="caution">
    <text evidence="3">The sequence shown here is derived from an EMBL/GenBank/DDBJ whole genome shotgun (WGS) entry which is preliminary data.</text>
</comment>
<gene>
    <name evidence="3" type="ORF">A2867_02760</name>
</gene>
<accession>A0A1F5JKQ3</accession>
<organism evidence="3 4">
    <name type="scientific">Candidatus Daviesbacteria bacterium RIFCSPHIGHO2_01_FULL_40_11</name>
    <dbReference type="NCBI Taxonomy" id="1797762"/>
    <lineage>
        <taxon>Bacteria</taxon>
        <taxon>Candidatus Daviesiibacteriota</taxon>
    </lineage>
</organism>
<keyword evidence="1" id="KW-0808">Transferase</keyword>
<dbReference type="EMBL" id="MFCP01000009">
    <property type="protein sequence ID" value="OGE29195.1"/>
    <property type="molecule type" value="Genomic_DNA"/>
</dbReference>
<sequence length="283" mass="32349">MSHVISKKDIINYYDLTFFEYNFILGLGSHLGMHYGYYDNNHKTYAEANRNLNCMIAKLANVTKGMKVLDAGCGVGGSVIWLAKNIGAEAIGITLSKTQVEKAKMFAQKYEVRNLTQFMVGDYTHTKFPDKSFDVVWAIESVCHAKEKLDFIKESYRILKPGGCLIVSDGFIKKRKITDSEKELIRKWLMGWKVPSLEYMDQFIEKMKSVGFKNIHKKDVSENVMPFSKRLYKWAKILNPIAQVLRFLGIFSRVNTGNVIAAAGQYPALKQGLWQYGIVWGRK</sequence>
<name>A0A1F5JKQ3_9BACT</name>
<dbReference type="CDD" id="cd02440">
    <property type="entry name" value="AdoMet_MTases"/>
    <property type="match status" value="1"/>
</dbReference>
<protein>
    <recommendedName>
        <fullName evidence="2">Methyltransferase type 11 domain-containing protein</fullName>
    </recommendedName>
</protein>
<dbReference type="Gene3D" id="3.40.50.150">
    <property type="entry name" value="Vaccinia Virus protein VP39"/>
    <property type="match status" value="1"/>
</dbReference>
<dbReference type="PANTHER" id="PTHR44068">
    <property type="entry name" value="ZGC:194242"/>
    <property type="match status" value="1"/>
</dbReference>
<reference evidence="3 4" key="1">
    <citation type="journal article" date="2016" name="Nat. Commun.">
        <title>Thousands of microbial genomes shed light on interconnected biogeochemical processes in an aquifer system.</title>
        <authorList>
            <person name="Anantharaman K."/>
            <person name="Brown C.T."/>
            <person name="Hug L.A."/>
            <person name="Sharon I."/>
            <person name="Castelle C.J."/>
            <person name="Probst A.J."/>
            <person name="Thomas B.C."/>
            <person name="Singh A."/>
            <person name="Wilkins M.J."/>
            <person name="Karaoz U."/>
            <person name="Brodie E.L."/>
            <person name="Williams K.H."/>
            <person name="Hubbard S.S."/>
            <person name="Banfield J.F."/>
        </authorList>
    </citation>
    <scope>NUCLEOTIDE SEQUENCE [LARGE SCALE GENOMIC DNA]</scope>
</reference>
<dbReference type="AlphaFoldDB" id="A0A1F5JKQ3"/>
<evidence type="ECO:0000313" key="4">
    <source>
        <dbReference type="Proteomes" id="UP000177555"/>
    </source>
</evidence>
<evidence type="ECO:0000313" key="3">
    <source>
        <dbReference type="EMBL" id="OGE29195.1"/>
    </source>
</evidence>
<dbReference type="SUPFAM" id="SSF53335">
    <property type="entry name" value="S-adenosyl-L-methionine-dependent methyltransferases"/>
    <property type="match status" value="1"/>
</dbReference>
<evidence type="ECO:0000259" key="2">
    <source>
        <dbReference type="Pfam" id="PF08241"/>
    </source>
</evidence>
<feature type="domain" description="Methyltransferase type 11" evidence="2">
    <location>
        <begin position="69"/>
        <end position="167"/>
    </location>
</feature>